<sequence length="60" mass="6922">MANSNIFNTNKDQLKLYQRIAASYLFNRPVLKFEGLQASKIIQEVYKSLDNSVLSNDQIQ</sequence>
<evidence type="ECO:0000313" key="1">
    <source>
        <dbReference type="EMBL" id="DAE31615.1"/>
    </source>
</evidence>
<proteinExistence type="predicted"/>
<name>A0A8S5RJS4_9VIRU</name>
<dbReference type="EMBL" id="BK059109">
    <property type="protein sequence ID" value="DAE31615.1"/>
    <property type="molecule type" value="Genomic_DNA"/>
</dbReference>
<accession>A0A8S5RJS4</accession>
<reference evidence="1" key="1">
    <citation type="journal article" date="2021" name="Proc. Natl. Acad. Sci. U.S.A.">
        <title>A Catalog of Tens of Thousands of Viruses from Human Metagenomes Reveals Hidden Associations with Chronic Diseases.</title>
        <authorList>
            <person name="Tisza M.J."/>
            <person name="Buck C.B."/>
        </authorList>
    </citation>
    <scope>NUCLEOTIDE SEQUENCE</scope>
    <source>
        <strain evidence="1">CtBM815</strain>
    </source>
</reference>
<organism evidence="1">
    <name type="scientific">virus sp. ctBM815</name>
    <dbReference type="NCBI Taxonomy" id="2825806"/>
    <lineage>
        <taxon>Viruses</taxon>
    </lineage>
</organism>
<protein>
    <submittedName>
        <fullName evidence="1">Uncharacterized protein</fullName>
    </submittedName>
</protein>